<keyword evidence="1" id="KW-0812">Transmembrane</keyword>
<organism evidence="2 3">
    <name type="scientific">Methanosarcina siciliae HI350</name>
    <dbReference type="NCBI Taxonomy" id="1434119"/>
    <lineage>
        <taxon>Archaea</taxon>
        <taxon>Methanobacteriati</taxon>
        <taxon>Methanobacteriota</taxon>
        <taxon>Stenosarchaea group</taxon>
        <taxon>Methanomicrobia</taxon>
        <taxon>Methanosarcinales</taxon>
        <taxon>Methanosarcinaceae</taxon>
        <taxon>Methanosarcina</taxon>
    </lineage>
</organism>
<keyword evidence="1" id="KW-0472">Membrane</keyword>
<sequence length="88" mass="10123">MLRNNFAMKIVTTKFATEYKFSLEFFRYYHRIYAVYVTIAIITSLIVEFSTPGVKPGFFALVILLLPLPLVWIAFETIRGIKGIKGVD</sequence>
<evidence type="ECO:0000313" key="2">
    <source>
        <dbReference type="EMBL" id="AKB32384.1"/>
    </source>
</evidence>
<accession>A0A0E3PEU9</accession>
<feature type="transmembrane region" description="Helical" evidence="1">
    <location>
        <begin position="32"/>
        <end position="51"/>
    </location>
</feature>
<dbReference type="KEGG" id="msz:MSSIH_1694"/>
<feature type="transmembrane region" description="Helical" evidence="1">
    <location>
        <begin position="57"/>
        <end position="75"/>
    </location>
</feature>
<dbReference type="GeneID" id="41605732"/>
<dbReference type="HOGENOM" id="CLU_2461825_0_0_2"/>
<evidence type="ECO:0000313" key="3">
    <source>
        <dbReference type="Proteomes" id="UP000033092"/>
    </source>
</evidence>
<dbReference type="Proteomes" id="UP000033092">
    <property type="component" value="Chromosome"/>
</dbReference>
<protein>
    <submittedName>
        <fullName evidence="2">Uncharacterized protein</fullName>
    </submittedName>
</protein>
<dbReference type="PATRIC" id="fig|1434119.4.peg.2160"/>
<name>A0A0E3PEU9_9EURY</name>
<evidence type="ECO:0000256" key="1">
    <source>
        <dbReference type="SAM" id="Phobius"/>
    </source>
</evidence>
<reference evidence="2 3" key="1">
    <citation type="submission" date="2014-07" db="EMBL/GenBank/DDBJ databases">
        <title>Methanogenic archaea and the global carbon cycle.</title>
        <authorList>
            <person name="Henriksen J.R."/>
            <person name="Luke J."/>
            <person name="Reinhart S."/>
            <person name="Benedict M.N."/>
            <person name="Youngblut N.D."/>
            <person name="Metcalf M.E."/>
            <person name="Whitaker R.J."/>
            <person name="Metcalf W.W."/>
        </authorList>
    </citation>
    <scope>NUCLEOTIDE SEQUENCE [LARGE SCALE GENOMIC DNA]</scope>
    <source>
        <strain evidence="2 3">HI350</strain>
    </source>
</reference>
<dbReference type="EMBL" id="CP009507">
    <property type="protein sequence ID" value="AKB32384.1"/>
    <property type="molecule type" value="Genomic_DNA"/>
</dbReference>
<proteinExistence type="predicted"/>
<keyword evidence="1" id="KW-1133">Transmembrane helix</keyword>
<dbReference type="RefSeq" id="WP_187151905.1">
    <property type="nucleotide sequence ID" value="NZ_CP009507.1"/>
</dbReference>
<gene>
    <name evidence="2" type="ORF">MSSIH_1694</name>
</gene>
<dbReference type="AlphaFoldDB" id="A0A0E3PEU9"/>